<name>A0ABU8SCL9_9SPHN</name>
<keyword evidence="5" id="KW-1185">Reference proteome</keyword>
<dbReference type="RefSeq" id="WP_339968422.1">
    <property type="nucleotide sequence ID" value="NZ_JBBHJY010000008.1"/>
</dbReference>
<dbReference type="PANTHER" id="PTHR43046">
    <property type="entry name" value="GDP-MANNOSE MANNOSYL HYDROLASE"/>
    <property type="match status" value="1"/>
</dbReference>
<protein>
    <submittedName>
        <fullName evidence="4">NUDIX domain-containing protein</fullName>
    </submittedName>
</protein>
<organism evidence="4 5">
    <name type="scientific">Novosphingobium aquae</name>
    <dbReference type="NCBI Taxonomy" id="3133435"/>
    <lineage>
        <taxon>Bacteria</taxon>
        <taxon>Pseudomonadati</taxon>
        <taxon>Pseudomonadota</taxon>
        <taxon>Alphaproteobacteria</taxon>
        <taxon>Sphingomonadales</taxon>
        <taxon>Sphingomonadaceae</taxon>
        <taxon>Novosphingobium</taxon>
    </lineage>
</organism>
<reference evidence="4 5" key="1">
    <citation type="submission" date="2024-03" db="EMBL/GenBank/DDBJ databases">
        <authorList>
            <person name="Jo J.-H."/>
        </authorList>
    </citation>
    <scope>NUCLEOTIDE SEQUENCE [LARGE SCALE GENOMIC DNA]</scope>
    <source>
        <strain evidence="4 5">AS3R-12</strain>
    </source>
</reference>
<dbReference type="PROSITE" id="PS51257">
    <property type="entry name" value="PROKAR_LIPOPROTEIN"/>
    <property type="match status" value="1"/>
</dbReference>
<feature type="domain" description="Nudix hydrolase" evidence="3">
    <location>
        <begin position="30"/>
        <end position="154"/>
    </location>
</feature>
<keyword evidence="2" id="KW-0378">Hydrolase</keyword>
<dbReference type="PANTHER" id="PTHR43046:SF14">
    <property type="entry name" value="MUTT_NUDIX FAMILY PROTEIN"/>
    <property type="match status" value="1"/>
</dbReference>
<dbReference type="Pfam" id="PF00293">
    <property type="entry name" value="NUDIX"/>
    <property type="match status" value="1"/>
</dbReference>
<proteinExistence type="predicted"/>
<evidence type="ECO:0000313" key="5">
    <source>
        <dbReference type="Proteomes" id="UP001379235"/>
    </source>
</evidence>
<accession>A0ABU8SCL9</accession>
<dbReference type="EMBL" id="JBBHJY010000008">
    <property type="protein sequence ID" value="MEJ6011316.1"/>
    <property type="molecule type" value="Genomic_DNA"/>
</dbReference>
<dbReference type="InterPro" id="IPR000086">
    <property type="entry name" value="NUDIX_hydrolase_dom"/>
</dbReference>
<dbReference type="Proteomes" id="UP001379235">
    <property type="component" value="Unassembled WGS sequence"/>
</dbReference>
<comment type="caution">
    <text evidence="4">The sequence shown here is derived from an EMBL/GenBank/DDBJ whole genome shotgun (WGS) entry which is preliminary data.</text>
</comment>
<dbReference type="SUPFAM" id="SSF55811">
    <property type="entry name" value="Nudix"/>
    <property type="match status" value="1"/>
</dbReference>
<comment type="cofactor">
    <cofactor evidence="1">
        <name>Mg(2+)</name>
        <dbReference type="ChEBI" id="CHEBI:18420"/>
    </cofactor>
</comment>
<evidence type="ECO:0000256" key="2">
    <source>
        <dbReference type="ARBA" id="ARBA00022801"/>
    </source>
</evidence>
<gene>
    <name evidence="4" type="ORF">WG900_15445</name>
</gene>
<evidence type="ECO:0000259" key="3">
    <source>
        <dbReference type="PROSITE" id="PS51462"/>
    </source>
</evidence>
<evidence type="ECO:0000256" key="1">
    <source>
        <dbReference type="ARBA" id="ARBA00001946"/>
    </source>
</evidence>
<evidence type="ECO:0000313" key="4">
    <source>
        <dbReference type="EMBL" id="MEJ6011316.1"/>
    </source>
</evidence>
<sequence>MFHLIPRPLHIAALRTAHSIRALWWHATSGTVTGCRVLVIDPDERVLLIRHSYGSRRWMMPGGGIKRGENVLVAAQREVREEVALTLVPLVDVDFSIEPLGGGHNHIHLVAGWTDETPVPDGREIAEARFFAVADLPEDLARQLQGRIPDWVRAAKAARRAAE</sequence>
<dbReference type="PROSITE" id="PS51462">
    <property type="entry name" value="NUDIX"/>
    <property type="match status" value="1"/>
</dbReference>
<dbReference type="Gene3D" id="3.90.79.10">
    <property type="entry name" value="Nucleoside Triphosphate Pyrophosphohydrolase"/>
    <property type="match status" value="1"/>
</dbReference>
<dbReference type="InterPro" id="IPR015797">
    <property type="entry name" value="NUDIX_hydrolase-like_dom_sf"/>
</dbReference>